<dbReference type="Proteomes" id="UP001195914">
    <property type="component" value="Unassembled WGS sequence"/>
</dbReference>
<reference evidence="1" key="1">
    <citation type="journal article" date="2014" name="Nucleic Acids Res.">
        <title>The evolutionary dynamics of variant antigen genes in Babesia reveal a history of genomic innovation underlying host-parasite interaction.</title>
        <authorList>
            <person name="Jackson A.P."/>
            <person name="Otto T.D."/>
            <person name="Darby A."/>
            <person name="Ramaprasad A."/>
            <person name="Xia D."/>
            <person name="Echaide I.E."/>
            <person name="Farber M."/>
            <person name="Gahlot S."/>
            <person name="Gamble J."/>
            <person name="Gupta D."/>
            <person name="Gupta Y."/>
            <person name="Jackson L."/>
            <person name="Malandrin L."/>
            <person name="Malas T.B."/>
            <person name="Moussa E."/>
            <person name="Nair M."/>
            <person name="Reid A.J."/>
            <person name="Sanders M."/>
            <person name="Sharma J."/>
            <person name="Tracey A."/>
            <person name="Quail M.A."/>
            <person name="Weir W."/>
            <person name="Wastling J.M."/>
            <person name="Hall N."/>
            <person name="Willadsen P."/>
            <person name="Lingelbach K."/>
            <person name="Shiels B."/>
            <person name="Tait A."/>
            <person name="Berriman M."/>
            <person name="Allred D.R."/>
            <person name="Pain A."/>
        </authorList>
    </citation>
    <scope>NUCLEOTIDE SEQUENCE</scope>
    <source>
        <strain evidence="1">1802A</strain>
    </source>
</reference>
<keyword evidence="2" id="KW-1185">Reference proteome</keyword>
<evidence type="ECO:0000313" key="2">
    <source>
        <dbReference type="Proteomes" id="UP001195914"/>
    </source>
</evidence>
<proteinExistence type="predicted"/>
<dbReference type="EMBL" id="JAHBMH010000073">
    <property type="protein sequence ID" value="KAK1932741.1"/>
    <property type="molecule type" value="Genomic_DNA"/>
</dbReference>
<accession>A0AAD9G6K8</accession>
<evidence type="ECO:0000313" key="1">
    <source>
        <dbReference type="EMBL" id="KAK1932741.1"/>
    </source>
</evidence>
<dbReference type="AlphaFoldDB" id="A0AAD9G6K8"/>
<gene>
    <name evidence="1" type="ORF">X943_000598</name>
</gene>
<reference evidence="1" key="2">
    <citation type="submission" date="2021-05" db="EMBL/GenBank/DDBJ databases">
        <authorList>
            <person name="Pain A."/>
        </authorList>
    </citation>
    <scope>NUCLEOTIDE SEQUENCE</scope>
    <source>
        <strain evidence="1">1802A</strain>
    </source>
</reference>
<name>A0AAD9G6K8_BABDI</name>
<organism evidence="1 2">
    <name type="scientific">Babesia divergens</name>
    <dbReference type="NCBI Taxonomy" id="32595"/>
    <lineage>
        <taxon>Eukaryota</taxon>
        <taxon>Sar</taxon>
        <taxon>Alveolata</taxon>
        <taxon>Apicomplexa</taxon>
        <taxon>Aconoidasida</taxon>
        <taxon>Piroplasmida</taxon>
        <taxon>Babesiidae</taxon>
        <taxon>Babesia</taxon>
    </lineage>
</organism>
<sequence length="428" mass="47720">MRIANKSRIIILQRYFTSGRPFAVTGGPCHRASIGVSARRGSVDSIWPEKVPMRYREFSSTVCSDDIADSTSSSAGIESEDPSTVSQPVIESSVFLRLLSSLNDKNSGFLLALQKFKDQIQVEGERAYPFRIRDLRVLVEFCSHLLSLQGDKQSVDTICGALELFNNDGHAFEAFHLCRLFSSLNNCHGKTLTSSVFKRVVHNKIGMMAARYLSPKKMEDLSATYRSGAECALNYFATALNNRDMEAIEGCCDAALFESIRRGVSYLDRMGLRLNLVISNIKDTKMDGFLLTIGGKRGDDIDPPYVLKQAMAHQIVVSVPKLPKPSPGPTSEEGLPLNRQQSRELVFQTFEKGIVARMGVLLTTRQALTLVDHEGNVVWQDPRRSCVHKLTFESEIEIKSRDTDDFNTKDWTMVDINGMLNSNAPFTS</sequence>
<comment type="caution">
    <text evidence="1">The sequence shown here is derived from an EMBL/GenBank/DDBJ whole genome shotgun (WGS) entry which is preliminary data.</text>
</comment>
<protein>
    <submittedName>
        <fullName evidence="1">Uncharacterized protein</fullName>
    </submittedName>
</protein>